<dbReference type="OrthoDB" id="5593012at2759"/>
<sequence length="305" mass="34060">MLFLSWEKIGPAVTTFVTDKLGKKFVEPPPFDLTKSYLDSNSTIPLIFVLSPGADPMSSLLKFANDREMVGDKFQSISLGQGQGPIATKMIQNGMEEGTWFPVTILQNGVKMTNEPPTGLRLNLLQSFLSDPISDPAFFSGCPEKELLFINEYSHVPFEAVSYLTGECNYGGRVTDDWDRRLLLTMLDDFYNPDIIENPRYTFSPSGNYYAPPKGTYEDYIEFIKSLPFSQHPEVFGLHENVDISKDLQQTKILFESLLLTQGGGTQGTSGGGDSTLYEIAEDILSKVLYYTNNSNLSFQKAEIL</sequence>
<dbReference type="PANTHER" id="PTHR22878">
    <property type="entry name" value="DYNEIN HEAVY CHAIN 6, AXONEMAL-LIKE-RELATED"/>
    <property type="match status" value="1"/>
</dbReference>
<protein>
    <recommendedName>
        <fullName evidence="5">Dynein heavy chain axonemal</fullName>
    </recommendedName>
</protein>
<dbReference type="Gene3D" id="1.10.8.720">
    <property type="entry name" value="Region D6 of dynein motor"/>
    <property type="match status" value="1"/>
</dbReference>
<reference evidence="4" key="1">
    <citation type="submission" date="2017-11" db="EMBL/GenBank/DDBJ databases">
        <authorList>
            <person name="Lima N.C."/>
            <person name="Parody-Merino A.M."/>
            <person name="Battley P.F."/>
            <person name="Fidler A.E."/>
            <person name="Prosdocimi F."/>
        </authorList>
    </citation>
    <scope>NUCLEOTIDE SEQUENCE [LARGE SCALE GENOMIC DNA]</scope>
</reference>
<dbReference type="InterPro" id="IPR042219">
    <property type="entry name" value="AAA_lid_11_sf"/>
</dbReference>
<evidence type="ECO:0000313" key="3">
    <source>
        <dbReference type="EMBL" id="PKU28860.1"/>
    </source>
</evidence>
<dbReference type="Pfam" id="PF18198">
    <property type="entry name" value="AAA_lid_11"/>
    <property type="match status" value="1"/>
</dbReference>
<dbReference type="EMBL" id="KZ518986">
    <property type="protein sequence ID" value="PKU28860.1"/>
    <property type="molecule type" value="Genomic_DNA"/>
</dbReference>
<dbReference type="PANTHER" id="PTHR22878:SF70">
    <property type="entry name" value="DYNEIN HEAVY CHAIN 2, AXONEMAL"/>
    <property type="match status" value="1"/>
</dbReference>
<dbReference type="Pfam" id="PF03028">
    <property type="entry name" value="Dynein_heavy"/>
    <property type="match status" value="1"/>
</dbReference>
<feature type="domain" description="Dynein heavy chain AAA lid" evidence="2">
    <location>
        <begin position="149"/>
        <end position="241"/>
    </location>
</feature>
<evidence type="ECO:0000259" key="1">
    <source>
        <dbReference type="Pfam" id="PF03028"/>
    </source>
</evidence>
<name>A0A2I0T4Z3_LIMLA</name>
<dbReference type="Gene3D" id="3.40.50.300">
    <property type="entry name" value="P-loop containing nucleotide triphosphate hydrolases"/>
    <property type="match status" value="1"/>
</dbReference>
<dbReference type="GO" id="GO:0045505">
    <property type="term" value="F:dynein intermediate chain binding"/>
    <property type="evidence" value="ECO:0007669"/>
    <property type="project" value="InterPro"/>
</dbReference>
<dbReference type="GO" id="GO:0051959">
    <property type="term" value="F:dynein light intermediate chain binding"/>
    <property type="evidence" value="ECO:0007669"/>
    <property type="project" value="InterPro"/>
</dbReference>
<keyword evidence="4" id="KW-1185">Reference proteome</keyword>
<organism evidence="3 4">
    <name type="scientific">Limosa lapponica baueri</name>
    <dbReference type="NCBI Taxonomy" id="1758121"/>
    <lineage>
        <taxon>Eukaryota</taxon>
        <taxon>Metazoa</taxon>
        <taxon>Chordata</taxon>
        <taxon>Craniata</taxon>
        <taxon>Vertebrata</taxon>
        <taxon>Euteleostomi</taxon>
        <taxon>Archelosauria</taxon>
        <taxon>Archosauria</taxon>
        <taxon>Dinosauria</taxon>
        <taxon>Saurischia</taxon>
        <taxon>Theropoda</taxon>
        <taxon>Coelurosauria</taxon>
        <taxon>Aves</taxon>
        <taxon>Neognathae</taxon>
        <taxon>Neoaves</taxon>
        <taxon>Charadriiformes</taxon>
        <taxon>Scolopacidae</taxon>
        <taxon>Limosa</taxon>
    </lineage>
</organism>
<dbReference type="InterPro" id="IPR027417">
    <property type="entry name" value="P-loop_NTPase"/>
</dbReference>
<accession>A0A2I0T4Z3</accession>
<dbReference type="GO" id="GO:0007018">
    <property type="term" value="P:microtubule-based movement"/>
    <property type="evidence" value="ECO:0007669"/>
    <property type="project" value="InterPro"/>
</dbReference>
<dbReference type="GO" id="GO:0008569">
    <property type="term" value="F:minus-end-directed microtubule motor activity"/>
    <property type="evidence" value="ECO:0007669"/>
    <property type="project" value="InterPro"/>
</dbReference>
<dbReference type="AlphaFoldDB" id="A0A2I0T4Z3"/>
<reference evidence="4" key="2">
    <citation type="submission" date="2017-12" db="EMBL/GenBank/DDBJ databases">
        <title>Genome sequence of the Bar-tailed Godwit (Limosa lapponica baueri).</title>
        <authorList>
            <person name="Lima N.C.B."/>
            <person name="Parody-Merino A.M."/>
            <person name="Battley P.F."/>
            <person name="Fidler A.E."/>
            <person name="Prosdocimi F."/>
        </authorList>
    </citation>
    <scope>NUCLEOTIDE SEQUENCE [LARGE SCALE GENOMIC DNA]</scope>
</reference>
<dbReference type="InterPro" id="IPR026983">
    <property type="entry name" value="DHC"/>
</dbReference>
<evidence type="ECO:0008006" key="5">
    <source>
        <dbReference type="Google" id="ProtNLM"/>
    </source>
</evidence>
<dbReference type="GO" id="GO:0030286">
    <property type="term" value="C:dynein complex"/>
    <property type="evidence" value="ECO:0007669"/>
    <property type="project" value="InterPro"/>
</dbReference>
<feature type="domain" description="Dynein heavy chain region D6 P-loop" evidence="1">
    <location>
        <begin position="42"/>
        <end position="100"/>
    </location>
</feature>
<evidence type="ECO:0000259" key="2">
    <source>
        <dbReference type="Pfam" id="PF18198"/>
    </source>
</evidence>
<proteinExistence type="predicted"/>
<dbReference type="InterPro" id="IPR004273">
    <property type="entry name" value="Dynein_heavy_D6_P-loop"/>
</dbReference>
<dbReference type="InterPro" id="IPR041658">
    <property type="entry name" value="AAA_lid_11"/>
</dbReference>
<gene>
    <name evidence="3" type="ORF">llap_20836</name>
</gene>
<dbReference type="Proteomes" id="UP000233556">
    <property type="component" value="Unassembled WGS sequence"/>
</dbReference>
<evidence type="ECO:0000313" key="4">
    <source>
        <dbReference type="Proteomes" id="UP000233556"/>
    </source>
</evidence>